<dbReference type="eggNOG" id="KOG0431">
    <property type="taxonomic scope" value="Eukaryota"/>
</dbReference>
<dbReference type="SUPFAM" id="SSF46565">
    <property type="entry name" value="Chaperone J-domain"/>
    <property type="match status" value="1"/>
</dbReference>
<dbReference type="Gene3D" id="1.10.287.110">
    <property type="entry name" value="DnaJ domain"/>
    <property type="match status" value="1"/>
</dbReference>
<reference evidence="2 3" key="1">
    <citation type="journal article" date="2008" name="Nature">
        <title>The Phaeodactylum genome reveals the evolutionary history of diatom genomes.</title>
        <authorList>
            <person name="Bowler C."/>
            <person name="Allen A.E."/>
            <person name="Badger J.H."/>
            <person name="Grimwood J."/>
            <person name="Jabbari K."/>
            <person name="Kuo A."/>
            <person name="Maheswari U."/>
            <person name="Martens C."/>
            <person name="Maumus F."/>
            <person name="Otillar R.P."/>
            <person name="Rayko E."/>
            <person name="Salamov A."/>
            <person name="Vandepoele K."/>
            <person name="Beszteri B."/>
            <person name="Gruber A."/>
            <person name="Heijde M."/>
            <person name="Katinka M."/>
            <person name="Mock T."/>
            <person name="Valentin K."/>
            <person name="Verret F."/>
            <person name="Berges J.A."/>
            <person name="Brownlee C."/>
            <person name="Cadoret J.P."/>
            <person name="Chiovitti A."/>
            <person name="Choi C.J."/>
            <person name="Coesel S."/>
            <person name="De Martino A."/>
            <person name="Detter J.C."/>
            <person name="Durkin C."/>
            <person name="Falciatore A."/>
            <person name="Fournet J."/>
            <person name="Haruta M."/>
            <person name="Huysman M.J."/>
            <person name="Jenkins B.D."/>
            <person name="Jiroutova K."/>
            <person name="Jorgensen R.E."/>
            <person name="Joubert Y."/>
            <person name="Kaplan A."/>
            <person name="Kroger N."/>
            <person name="Kroth P.G."/>
            <person name="La Roche J."/>
            <person name="Lindquist E."/>
            <person name="Lommer M."/>
            <person name="Martin-Jezequel V."/>
            <person name="Lopez P.J."/>
            <person name="Lucas S."/>
            <person name="Mangogna M."/>
            <person name="McGinnis K."/>
            <person name="Medlin L.K."/>
            <person name="Montsant A."/>
            <person name="Oudot-Le Secq M.P."/>
            <person name="Napoli C."/>
            <person name="Obornik M."/>
            <person name="Parker M.S."/>
            <person name="Petit J.L."/>
            <person name="Porcel B.M."/>
            <person name="Poulsen N."/>
            <person name="Robison M."/>
            <person name="Rychlewski L."/>
            <person name="Rynearson T.A."/>
            <person name="Schmutz J."/>
            <person name="Shapiro H."/>
            <person name="Siaut M."/>
            <person name="Stanley M."/>
            <person name="Sussman M.R."/>
            <person name="Taylor A.R."/>
            <person name="Vardi A."/>
            <person name="von Dassow P."/>
            <person name="Vyverman W."/>
            <person name="Willis A."/>
            <person name="Wyrwicz L.S."/>
            <person name="Rokhsar D.S."/>
            <person name="Weissenbach J."/>
            <person name="Armbrust E.V."/>
            <person name="Green B.R."/>
            <person name="Van de Peer Y."/>
            <person name="Grigoriev I.V."/>
        </authorList>
    </citation>
    <scope>NUCLEOTIDE SEQUENCE [LARGE SCALE GENOMIC DNA]</scope>
    <source>
        <strain evidence="2 3">CCAP 1055/1</strain>
    </source>
</reference>
<feature type="compositionally biased region" description="Basic residues" evidence="1">
    <location>
        <begin position="171"/>
        <end position="185"/>
    </location>
</feature>
<evidence type="ECO:0008006" key="4">
    <source>
        <dbReference type="Google" id="ProtNLM"/>
    </source>
</evidence>
<dbReference type="GeneID" id="7196897"/>
<dbReference type="RefSeq" id="XP_002177449.1">
    <property type="nucleotide sequence ID" value="XM_002177413.1"/>
</dbReference>
<feature type="region of interest" description="Disordered" evidence="1">
    <location>
        <begin position="168"/>
        <end position="270"/>
    </location>
</feature>
<dbReference type="GO" id="GO:0031982">
    <property type="term" value="C:vesicle"/>
    <property type="evidence" value="ECO:0007669"/>
    <property type="project" value="TreeGrafter"/>
</dbReference>
<feature type="region of interest" description="Disordered" evidence="1">
    <location>
        <begin position="304"/>
        <end position="324"/>
    </location>
</feature>
<dbReference type="GO" id="GO:0005737">
    <property type="term" value="C:cytoplasm"/>
    <property type="evidence" value="ECO:0007669"/>
    <property type="project" value="TreeGrafter"/>
</dbReference>
<organism evidence="2 3">
    <name type="scientific">Phaeodactylum tricornutum (strain CCAP 1055/1)</name>
    <dbReference type="NCBI Taxonomy" id="556484"/>
    <lineage>
        <taxon>Eukaryota</taxon>
        <taxon>Sar</taxon>
        <taxon>Stramenopiles</taxon>
        <taxon>Ochrophyta</taxon>
        <taxon>Bacillariophyta</taxon>
        <taxon>Bacillariophyceae</taxon>
        <taxon>Bacillariophycidae</taxon>
        <taxon>Naviculales</taxon>
        <taxon>Phaeodactylaceae</taxon>
        <taxon>Phaeodactylum</taxon>
    </lineage>
</organism>
<sequence length="479" mass="52534">MATNGDKITILYKIVNSDCDKKDVLFNAFAMPRGPRGPTLASVKQNCVALYGLNHLGPEGYHWRVCVEDKAGPGEASMEKSFSWWDIQDENAALPIKSASQFQLQKFFAPPGTNHSSSHDPASAAKGAFKSLGKAMSHAVSGSDDHGPPASVIAFKLLDVVKMHDDFTTKNHGRGGHIPTPHRRTPASATHPPSNARVAAPAGVPQQQRQAPQRAPAQAAPPQQQRAPTVPAGEPSLMDFGATPAGGASRTLHHRNSSPSTFNRPDENLSKAQRIQQQYQKQKQTQSLVWDDIEQRYVQEGTIEGKGVGRQSSMGSISSNSSGKKNVGISLDASNAIGKSANVQAAVNKRVNEMRKSQQQALDEVRQREEKKKSDDDEEDAVRKRLEPKIKAWSEEYGKKKQLRALLGSLQTILWEGAKWKPVGIGDIMDNNKVKRCYLKATLVVHPDKTHHLDAEKRFLAKRIFDALSQAKKDFDEGK</sequence>
<dbReference type="PANTHER" id="PTHR23172">
    <property type="entry name" value="AUXILIN/CYCLIN G-ASSOCIATED KINASE-RELATED"/>
    <property type="match status" value="1"/>
</dbReference>
<dbReference type="AlphaFoldDB" id="B7FQR3"/>
<feature type="compositionally biased region" description="Basic and acidic residues" evidence="1">
    <location>
        <begin position="363"/>
        <end position="381"/>
    </location>
</feature>
<dbReference type="OrthoDB" id="1717591at2759"/>
<dbReference type="InterPro" id="IPR036869">
    <property type="entry name" value="J_dom_sf"/>
</dbReference>
<protein>
    <recommendedName>
        <fullName evidence="4">J domain-containing protein</fullName>
    </recommendedName>
</protein>
<evidence type="ECO:0000256" key="1">
    <source>
        <dbReference type="SAM" id="MobiDB-lite"/>
    </source>
</evidence>
<dbReference type="PANTHER" id="PTHR23172:SF19">
    <property type="entry name" value="J DOMAIN-CONTAINING PROTEIN"/>
    <property type="match status" value="1"/>
</dbReference>
<dbReference type="EMBL" id="CM000605">
    <property type="protein sequence ID" value="EEC51912.1"/>
    <property type="molecule type" value="Genomic_DNA"/>
</dbReference>
<name>B7FQR3_PHATC</name>
<dbReference type="HOGENOM" id="CLU_538086_0_0_1"/>
<dbReference type="Proteomes" id="UP000000759">
    <property type="component" value="Chromosome 1"/>
</dbReference>
<dbReference type="KEGG" id="pti:PHATRDRAFT_43133"/>
<keyword evidence="3" id="KW-1185">Reference proteome</keyword>
<dbReference type="GO" id="GO:0030276">
    <property type="term" value="F:clathrin binding"/>
    <property type="evidence" value="ECO:0007669"/>
    <property type="project" value="TreeGrafter"/>
</dbReference>
<dbReference type="STRING" id="556484.B7FQR3"/>
<feature type="compositionally biased region" description="Low complexity" evidence="1">
    <location>
        <begin position="196"/>
        <end position="232"/>
    </location>
</feature>
<feature type="compositionally biased region" description="Low complexity" evidence="1">
    <location>
        <begin position="312"/>
        <end position="324"/>
    </location>
</feature>
<dbReference type="GO" id="GO:0072318">
    <property type="term" value="P:clathrin coat disassembly"/>
    <property type="evidence" value="ECO:0007669"/>
    <property type="project" value="TreeGrafter"/>
</dbReference>
<reference evidence="3" key="2">
    <citation type="submission" date="2008-08" db="EMBL/GenBank/DDBJ databases">
        <authorList>
            <consortium name="Diatom Consortium"/>
            <person name="Grigoriev I."/>
            <person name="Grimwood J."/>
            <person name="Kuo A."/>
            <person name="Otillar R.P."/>
            <person name="Salamov A."/>
            <person name="Detter J.C."/>
            <person name="Lindquist E."/>
            <person name="Shapiro H."/>
            <person name="Lucas S."/>
            <person name="Glavina del Rio T."/>
            <person name="Pitluck S."/>
            <person name="Rokhsar D."/>
            <person name="Bowler C."/>
        </authorList>
    </citation>
    <scope>GENOME REANNOTATION</scope>
    <source>
        <strain evidence="3">CCAP 1055/1</strain>
    </source>
</reference>
<dbReference type="PaxDb" id="2850-Phatr43133"/>
<accession>B7FQR3</accession>
<dbReference type="InParanoid" id="B7FQR3"/>
<dbReference type="GO" id="GO:0072583">
    <property type="term" value="P:clathrin-dependent endocytosis"/>
    <property type="evidence" value="ECO:0007669"/>
    <property type="project" value="TreeGrafter"/>
</dbReference>
<evidence type="ECO:0000313" key="2">
    <source>
        <dbReference type="EMBL" id="EEC51912.1"/>
    </source>
</evidence>
<gene>
    <name evidence="2" type="ORF">PHATRDRAFT_43133</name>
</gene>
<evidence type="ECO:0000313" key="3">
    <source>
        <dbReference type="Proteomes" id="UP000000759"/>
    </source>
</evidence>
<feature type="region of interest" description="Disordered" evidence="1">
    <location>
        <begin position="353"/>
        <end position="381"/>
    </location>
</feature>
<proteinExistence type="predicted"/>
<dbReference type="OMA" id="SHAYSWW"/>